<evidence type="ECO:0000313" key="2">
    <source>
        <dbReference type="Proteomes" id="UP000673394"/>
    </source>
</evidence>
<keyword evidence="2" id="KW-1185">Reference proteome</keyword>
<name>A0ABS5CKX5_9BACL</name>
<dbReference type="RefSeq" id="WP_210663770.1">
    <property type="nucleotide sequence ID" value="NZ_JAGKSP010000019.1"/>
</dbReference>
<reference evidence="1 2" key="1">
    <citation type="submission" date="2021-04" db="EMBL/GenBank/DDBJ databases">
        <title>Paenibacillus sp. DLE-14 whole genome sequence.</title>
        <authorList>
            <person name="Ham Y.J."/>
        </authorList>
    </citation>
    <scope>NUCLEOTIDE SEQUENCE [LARGE SCALE GENOMIC DNA]</scope>
    <source>
        <strain evidence="1 2">DLE-14</strain>
    </source>
</reference>
<accession>A0ABS5CKX5</accession>
<dbReference type="EMBL" id="JAGKSP010000019">
    <property type="protein sequence ID" value="MBP3966513.1"/>
    <property type="molecule type" value="Genomic_DNA"/>
</dbReference>
<dbReference type="InterPro" id="IPR023296">
    <property type="entry name" value="Glyco_hydro_beta-prop_sf"/>
</dbReference>
<sequence>MGLNKTAVKTCEELLRTFQSSSAVLRDAQRIVFAGADVEGKDVYNITAPFTDEGEQVIAGRVESRDSEHSDILFFTEQNGSWSPRAGAPTFRLQDPFFTRIAGELVLGGVEIFPDPLKPDALKWRTVFYRGENIASLQPFFKGPDGMKDIRLVGLTDGSIGVFTRPQGADKGGRGKIGFVRVASLDELTVDRINEAPLLDGQFTDEEWGGANEAHLLRNGLVGVLGHIASFDEQGDRHYYPMAFVFDPADETFSDMELIAVRAAFLPGPSKRPDLQDVVFSGGLVRQGDGTAVLYAGISDAEAQRITIADPFARFEHEIA</sequence>
<comment type="caution">
    <text evidence="1">The sequence shown here is derived from an EMBL/GenBank/DDBJ whole genome shotgun (WGS) entry which is preliminary data.</text>
</comment>
<dbReference type="InterPro" id="IPR015045">
    <property type="entry name" value="MPT-1-like_LmxM"/>
</dbReference>
<evidence type="ECO:0000313" key="1">
    <source>
        <dbReference type="EMBL" id="MBP3966513.1"/>
    </source>
</evidence>
<dbReference type="PANTHER" id="PTHR37036">
    <property type="match status" value="1"/>
</dbReference>
<proteinExistence type="predicted"/>
<organism evidence="1 2">
    <name type="scientific">Paenibacillus lignilyticus</name>
    <dbReference type="NCBI Taxonomy" id="1172615"/>
    <lineage>
        <taxon>Bacteria</taxon>
        <taxon>Bacillati</taxon>
        <taxon>Bacillota</taxon>
        <taxon>Bacilli</taxon>
        <taxon>Bacillales</taxon>
        <taxon>Paenibacillaceae</taxon>
        <taxon>Paenibacillus</taxon>
    </lineage>
</organism>
<dbReference type="Proteomes" id="UP000673394">
    <property type="component" value="Unassembled WGS sequence"/>
</dbReference>
<gene>
    <name evidence="1" type="ORF">I8J30_27845</name>
</gene>
<dbReference type="Pfam" id="PF08950">
    <property type="entry name" value="DUF1861"/>
    <property type="match status" value="1"/>
</dbReference>
<dbReference type="Gene3D" id="2.115.10.20">
    <property type="entry name" value="Glycosyl hydrolase domain, family 43"/>
    <property type="match status" value="1"/>
</dbReference>
<dbReference type="PANTHER" id="PTHR37036:SF2">
    <property type="entry name" value="DUF1861 FAMILY PROTEIN"/>
    <property type="match status" value="1"/>
</dbReference>
<protein>
    <submittedName>
        <fullName evidence="1">DUF1861 family protein</fullName>
    </submittedName>
</protein>
<dbReference type="SUPFAM" id="SSF75005">
    <property type="entry name" value="Arabinanase/levansucrase/invertase"/>
    <property type="match status" value="1"/>
</dbReference>